<dbReference type="Proteomes" id="UP001196509">
    <property type="component" value="Unassembled WGS sequence"/>
</dbReference>
<comment type="caution">
    <text evidence="1">The sequence shown here is derived from an EMBL/GenBank/DDBJ whole genome shotgun (WGS) entry which is preliminary data.</text>
</comment>
<organism evidence="1 2">
    <name type="scientific">Flavimaribacter sediminis</name>
    <dbReference type="NCBI Taxonomy" id="2865987"/>
    <lineage>
        <taxon>Bacteria</taxon>
        <taxon>Pseudomonadati</taxon>
        <taxon>Pseudomonadota</taxon>
        <taxon>Alphaproteobacteria</taxon>
        <taxon>Hyphomicrobiales</taxon>
        <taxon>Rhizobiaceae</taxon>
        <taxon>Flavimaribacter</taxon>
    </lineage>
</organism>
<accession>A0AAE3D2Y7</accession>
<name>A0AAE3D2Y7_9HYPH</name>
<dbReference type="AlphaFoldDB" id="A0AAE3D2Y7"/>
<keyword evidence="2" id="KW-1185">Reference proteome</keyword>
<reference evidence="1" key="1">
    <citation type="submission" date="2021-08" db="EMBL/GenBank/DDBJ databases">
        <title>Hoeflea bacterium WL0058 sp. nov., isolated from the sediment.</title>
        <authorList>
            <person name="Wang L."/>
            <person name="Zhang D."/>
        </authorList>
    </citation>
    <scope>NUCLEOTIDE SEQUENCE</scope>
    <source>
        <strain evidence="1">WL0058</strain>
    </source>
</reference>
<gene>
    <name evidence="1" type="ORF">K1W69_19155</name>
</gene>
<evidence type="ECO:0000313" key="2">
    <source>
        <dbReference type="Proteomes" id="UP001196509"/>
    </source>
</evidence>
<sequence length="336" mass="36905">MGDRPYGRLPIKLERPDGSFTGARSNIDGFANFVTSIGNKDAEIYEAGVYSLRAVYPKGWQSLSDADQQQYEFVERANAGGGLTPVETCAPIGVAPILSVRGRFVARDDADAGNYEVLALGPDGAYHKVSTDTKGNYRFVAEPGNWVVEIRDADGATVSLRPVAVEYGAVVMSETILDQQMAPPEGSGARKLGFDDLVISDSLFEIPSGYGGLEWRNWIAVHNRFYSGSGYVNLTTSSEYVAYNSSGVPAWMASEEPFDFIGTYIGVAWPRGEEDYVFVKAWRGADLAYSDRLRLSDNGPVFFSADYRGITRLEFSSGNYERIVLDDFQFRLGAEQ</sequence>
<protein>
    <submittedName>
        <fullName evidence="1">Uncharacterized protein</fullName>
    </submittedName>
</protein>
<dbReference type="RefSeq" id="WP_220230059.1">
    <property type="nucleotide sequence ID" value="NZ_JAICBX010000004.1"/>
</dbReference>
<proteinExistence type="predicted"/>
<dbReference type="EMBL" id="JAICBX010000004">
    <property type="protein sequence ID" value="MBW8639321.1"/>
    <property type="molecule type" value="Genomic_DNA"/>
</dbReference>
<evidence type="ECO:0000313" key="1">
    <source>
        <dbReference type="EMBL" id="MBW8639321.1"/>
    </source>
</evidence>